<dbReference type="AlphaFoldDB" id="A0A426DBY8"/>
<gene>
    <name evidence="1" type="ORF">EBB54_02255</name>
</gene>
<name>A0A426DBY8_9FIRM</name>
<reference evidence="1" key="1">
    <citation type="submission" date="2018-10" db="EMBL/GenBank/DDBJ databases">
        <title>Schaedlerella arabinophila gen. nov. sp. nov., isolated from the mouse intestinal tract and comparative analysis with the genome of the closely related altered Schaedler flora strain ASF502.</title>
        <authorList>
            <person name="Miyake S."/>
            <person name="Soh M."/>
            <person name="Seedorf H."/>
        </authorList>
    </citation>
    <scope>NUCLEOTIDE SEQUENCE [LARGE SCALE GENOMIC DNA]</scope>
    <source>
        <strain evidence="1">DSM 106076</strain>
    </source>
</reference>
<sequence length="63" mass="7664">MDIRSITYYTYSSDKINNNSPKFFNSSQKYMVLYGKRLYFQNRYTKNPPTTRIQENSEKYSIE</sequence>
<accession>A0A426DBY8</accession>
<comment type="caution">
    <text evidence="1">The sequence shown here is derived from an EMBL/GenBank/DDBJ whole genome shotgun (WGS) entry which is preliminary data.</text>
</comment>
<evidence type="ECO:0000313" key="2">
    <source>
        <dbReference type="Proteomes" id="UP000274920"/>
    </source>
</evidence>
<evidence type="ECO:0000313" key="1">
    <source>
        <dbReference type="EMBL" id="RRK30329.1"/>
    </source>
</evidence>
<proteinExistence type="predicted"/>
<protein>
    <submittedName>
        <fullName evidence="1">Uncharacterized protein</fullName>
    </submittedName>
</protein>
<dbReference type="EMBL" id="RHJS01000002">
    <property type="protein sequence ID" value="RRK30329.1"/>
    <property type="molecule type" value="Genomic_DNA"/>
</dbReference>
<dbReference type="Proteomes" id="UP000274920">
    <property type="component" value="Unassembled WGS sequence"/>
</dbReference>
<keyword evidence="2" id="KW-1185">Reference proteome</keyword>
<organism evidence="1 2">
    <name type="scientific">Schaedlerella arabinosiphila</name>
    <dbReference type="NCBI Taxonomy" id="2044587"/>
    <lineage>
        <taxon>Bacteria</taxon>
        <taxon>Bacillati</taxon>
        <taxon>Bacillota</taxon>
        <taxon>Clostridia</taxon>
        <taxon>Lachnospirales</taxon>
        <taxon>Lachnospiraceae</taxon>
        <taxon>Schaedlerella</taxon>
    </lineage>
</organism>